<name>A0AA88TWD7_9TELE</name>
<proteinExistence type="predicted"/>
<accession>A0AA88TWD7</accession>
<dbReference type="Proteomes" id="UP001187343">
    <property type="component" value="Unassembled WGS sequence"/>
</dbReference>
<sequence>MDYTSKEEKNPNEAASEDTEDKQQTFPHSFESYQKEEVAKLQGVPAPGKILVRLTGTNYVTLAWNSPDNISTFELTCFSPTTTKTYTVINATATEVEDLCPGTEYRFSLVSVSANGDRSLRSEVTACTRPVPPDKFKAENVGPTSVTLIWDASGCEEKKFHIVCYQNKRIIQEETTQSGSVVFSDLIPGNKYSFHNTIVLPNGIQSKEAVTYAQTKTNIQSLLQDLGLEQHYPNKLTLKDVLQIDMRSVSDEPAQSPSSLPWLFLKKLMMQLLREDAFEQYVKYISSYEHFVKGWISDQITKQFSNGHEMSELEERYLRGITTEILEAVKMAQNETYEDGIKGFIQCICRKLGQKLVIPKDALEIVMVLNNASQDSFACWLTKSVEEIEQTLQEQLKKINIKQKLSKLKMKPQDELFKRVFGCGKQCPFCKTPCEAGGEAHSEHCASVHRPQGLGFYINESDKKLVTDICSTDVHSEQKFKCFETNYEYHPYKKYREIFPDWHIPADVSIQASDYWKYVMARFNTKFAEEYNARPADIPFAWKLIKKEQAEKSLKESFSIK</sequence>
<dbReference type="PROSITE" id="PS50853">
    <property type="entry name" value="FN3"/>
    <property type="match status" value="1"/>
</dbReference>
<comment type="caution">
    <text evidence="3">The sequence shown here is derived from an EMBL/GenBank/DDBJ whole genome shotgun (WGS) entry which is preliminary data.</text>
</comment>
<organism evidence="3 4">
    <name type="scientific">Cirrhinus molitorella</name>
    <name type="common">mud carp</name>
    <dbReference type="NCBI Taxonomy" id="172907"/>
    <lineage>
        <taxon>Eukaryota</taxon>
        <taxon>Metazoa</taxon>
        <taxon>Chordata</taxon>
        <taxon>Craniata</taxon>
        <taxon>Vertebrata</taxon>
        <taxon>Euteleostomi</taxon>
        <taxon>Actinopterygii</taxon>
        <taxon>Neopterygii</taxon>
        <taxon>Teleostei</taxon>
        <taxon>Ostariophysi</taxon>
        <taxon>Cypriniformes</taxon>
        <taxon>Cyprinidae</taxon>
        <taxon>Labeoninae</taxon>
        <taxon>Labeonini</taxon>
        <taxon>Cirrhinus</taxon>
    </lineage>
</organism>
<dbReference type="Gene3D" id="2.60.40.10">
    <property type="entry name" value="Immunoglobulins"/>
    <property type="match status" value="2"/>
</dbReference>
<reference evidence="3" key="1">
    <citation type="submission" date="2023-08" db="EMBL/GenBank/DDBJ databases">
        <title>Chromosome-level Genome Assembly of mud carp (Cirrhinus molitorella).</title>
        <authorList>
            <person name="Liu H."/>
        </authorList>
    </citation>
    <scope>NUCLEOTIDE SEQUENCE</scope>
    <source>
        <strain evidence="3">Prfri</strain>
        <tissue evidence="3">Muscle</tissue>
    </source>
</reference>
<dbReference type="SMART" id="SM00060">
    <property type="entry name" value="FN3"/>
    <property type="match status" value="2"/>
</dbReference>
<feature type="region of interest" description="Disordered" evidence="1">
    <location>
        <begin position="1"/>
        <end position="28"/>
    </location>
</feature>
<dbReference type="InterPro" id="IPR013783">
    <property type="entry name" value="Ig-like_fold"/>
</dbReference>
<evidence type="ECO:0000259" key="2">
    <source>
        <dbReference type="PROSITE" id="PS50853"/>
    </source>
</evidence>
<evidence type="ECO:0000313" key="4">
    <source>
        <dbReference type="Proteomes" id="UP001187343"/>
    </source>
</evidence>
<dbReference type="Pfam" id="PF00041">
    <property type="entry name" value="fn3"/>
    <property type="match status" value="1"/>
</dbReference>
<dbReference type="InterPro" id="IPR003961">
    <property type="entry name" value="FN3_dom"/>
</dbReference>
<keyword evidence="4" id="KW-1185">Reference proteome</keyword>
<dbReference type="PANTHER" id="PTHR14819:SF9">
    <property type="entry name" value="UP-REGULATOR OF CELL PROLIFERATION-LIKE"/>
    <property type="match status" value="1"/>
</dbReference>
<protein>
    <recommendedName>
        <fullName evidence="2">Fibronectin type-III domain-containing protein</fullName>
    </recommendedName>
</protein>
<dbReference type="EMBL" id="JAUYZG010000002">
    <property type="protein sequence ID" value="KAK2913568.1"/>
    <property type="molecule type" value="Genomic_DNA"/>
</dbReference>
<dbReference type="PANTHER" id="PTHR14819">
    <property type="entry name" value="GTP-BINDING"/>
    <property type="match status" value="1"/>
</dbReference>
<dbReference type="SUPFAM" id="SSF49265">
    <property type="entry name" value="Fibronectin type III"/>
    <property type="match status" value="1"/>
</dbReference>
<feature type="domain" description="Fibronectin type-III" evidence="2">
    <location>
        <begin position="46"/>
        <end position="134"/>
    </location>
</feature>
<feature type="compositionally biased region" description="Basic and acidic residues" evidence="1">
    <location>
        <begin position="1"/>
        <end position="11"/>
    </location>
</feature>
<dbReference type="CDD" id="cd00063">
    <property type="entry name" value="FN3"/>
    <property type="match status" value="2"/>
</dbReference>
<gene>
    <name evidence="3" type="ORF">Q8A67_001967</name>
</gene>
<evidence type="ECO:0000256" key="1">
    <source>
        <dbReference type="SAM" id="MobiDB-lite"/>
    </source>
</evidence>
<dbReference type="InterPro" id="IPR052986">
    <property type="entry name" value="VLIG_GTPase"/>
</dbReference>
<dbReference type="AlphaFoldDB" id="A0AA88TWD7"/>
<dbReference type="InterPro" id="IPR036116">
    <property type="entry name" value="FN3_sf"/>
</dbReference>
<evidence type="ECO:0000313" key="3">
    <source>
        <dbReference type="EMBL" id="KAK2913568.1"/>
    </source>
</evidence>